<evidence type="ECO:0000256" key="1">
    <source>
        <dbReference type="ARBA" id="ARBA00022737"/>
    </source>
</evidence>
<evidence type="ECO:0000313" key="4">
    <source>
        <dbReference type="EMBL" id="GGX36584.1"/>
    </source>
</evidence>
<dbReference type="Proteomes" id="UP000653343">
    <property type="component" value="Unassembled WGS sequence"/>
</dbReference>
<evidence type="ECO:0000259" key="3">
    <source>
        <dbReference type="Pfam" id="PF25087"/>
    </source>
</evidence>
<keyword evidence="2" id="KW-0808">Transferase</keyword>
<organism evidence="4 5">
    <name type="scientific">Undibacterium squillarum</name>
    <dbReference type="NCBI Taxonomy" id="1131567"/>
    <lineage>
        <taxon>Bacteria</taxon>
        <taxon>Pseudomonadati</taxon>
        <taxon>Pseudomonadota</taxon>
        <taxon>Betaproteobacteria</taxon>
        <taxon>Burkholderiales</taxon>
        <taxon>Oxalobacteraceae</taxon>
        <taxon>Undibacterium</taxon>
    </lineage>
</organism>
<dbReference type="InterPro" id="IPR056729">
    <property type="entry name" value="GMPPB_C"/>
</dbReference>
<dbReference type="SUPFAM" id="SSF53448">
    <property type="entry name" value="Nucleotide-diphospho-sugar transferases"/>
    <property type="match status" value="1"/>
</dbReference>
<name>A0ABQ2XVR2_9BURK</name>
<feature type="domain" description="Mannose-1-phosphate guanyltransferase C-terminal" evidence="3">
    <location>
        <begin position="218"/>
        <end position="276"/>
    </location>
</feature>
<accession>A0ABQ2XVR2</accession>
<keyword evidence="1" id="KW-0677">Repeat</keyword>
<dbReference type="InterPro" id="IPR050486">
    <property type="entry name" value="Mannose-1P_guanyltransferase"/>
</dbReference>
<dbReference type="RefSeq" id="WP_189356235.1">
    <property type="nucleotide sequence ID" value="NZ_BMYU01000002.1"/>
</dbReference>
<dbReference type="SUPFAM" id="SSF51161">
    <property type="entry name" value="Trimeric LpxA-like enzymes"/>
    <property type="match status" value="1"/>
</dbReference>
<protein>
    <recommendedName>
        <fullName evidence="3">Mannose-1-phosphate guanyltransferase C-terminal domain-containing protein</fullName>
    </recommendedName>
</protein>
<evidence type="ECO:0000313" key="5">
    <source>
        <dbReference type="Proteomes" id="UP000653343"/>
    </source>
</evidence>
<keyword evidence="5" id="KW-1185">Reference proteome</keyword>
<dbReference type="InterPro" id="IPR029044">
    <property type="entry name" value="Nucleotide-diphossugar_trans"/>
</dbReference>
<proteinExistence type="predicted"/>
<dbReference type="Gene3D" id="2.160.10.10">
    <property type="entry name" value="Hexapeptide repeat proteins"/>
    <property type="match status" value="1"/>
</dbReference>
<comment type="caution">
    <text evidence="4">The sequence shown here is derived from an EMBL/GenBank/DDBJ whole genome shotgun (WGS) entry which is preliminary data.</text>
</comment>
<gene>
    <name evidence="4" type="ORF">GCM10010946_13030</name>
</gene>
<dbReference type="PANTHER" id="PTHR22572">
    <property type="entry name" value="SUGAR-1-PHOSPHATE GUANYL TRANSFERASE"/>
    <property type="match status" value="1"/>
</dbReference>
<reference evidence="5" key="1">
    <citation type="journal article" date="2019" name="Int. J. Syst. Evol. Microbiol.">
        <title>The Global Catalogue of Microorganisms (GCM) 10K type strain sequencing project: providing services to taxonomists for standard genome sequencing and annotation.</title>
        <authorList>
            <consortium name="The Broad Institute Genomics Platform"/>
            <consortium name="The Broad Institute Genome Sequencing Center for Infectious Disease"/>
            <person name="Wu L."/>
            <person name="Ma J."/>
        </authorList>
    </citation>
    <scope>NUCLEOTIDE SEQUENCE [LARGE SCALE GENOMIC DNA]</scope>
    <source>
        <strain evidence="5">KCTC 23917</strain>
    </source>
</reference>
<dbReference type="Gene3D" id="3.90.550.10">
    <property type="entry name" value="Spore Coat Polysaccharide Biosynthesis Protein SpsA, Chain A"/>
    <property type="match status" value="1"/>
</dbReference>
<dbReference type="Pfam" id="PF25087">
    <property type="entry name" value="GMPPB_C"/>
    <property type="match status" value="1"/>
</dbReference>
<keyword evidence="2" id="KW-0012">Acyltransferase</keyword>
<sequence>MNTSFDAVVLDHWPAQDHILAESDFDPAMMQAGGKPMLERIIARLADSGYRQILVVLGNFPASHRNFLADGTRWGVSIRYTYACRQGTPLRLVANMLQTQQGQITLACADTLLHEQDVLDDDHVCCYLNEGVVCWSGWARLPASEAARLLKVSANRAALEEAMIADHNLCRYKDHAPLSSACASDIINLPHQIFQRHMLKPHTGESPRLSQVAADAHIIQPVYIGQNVLIGAGCEIGPNVIIEDNCMISQGCQISNSSIATGTYLGQSLLIRDAHVTPSAILKADHQVSIPKNDYEILGAVEETMPVGITVGERCAGIALWLISTPASFYLKHFSSRDLPPKLQKLVEIQEKLPKVFRGKMALFGLTHRSETELVLLPPEWKSLYQKHRVGVLNEAIFLSENDITNETAFFADIKSTRRSSIREKYRIVSYFLSGVWGAKTALHSA</sequence>
<dbReference type="InterPro" id="IPR011004">
    <property type="entry name" value="Trimer_LpxA-like_sf"/>
</dbReference>
<evidence type="ECO:0000256" key="2">
    <source>
        <dbReference type="ARBA" id="ARBA00023315"/>
    </source>
</evidence>
<dbReference type="EMBL" id="BMYU01000002">
    <property type="protein sequence ID" value="GGX36584.1"/>
    <property type="molecule type" value="Genomic_DNA"/>
</dbReference>